<keyword evidence="2" id="KW-1185">Reference proteome</keyword>
<dbReference type="Proteomes" id="UP000245695">
    <property type="component" value="Chromosome 1"/>
</dbReference>
<organism evidence="1 2">
    <name type="scientific">Romboutsia hominis</name>
    <dbReference type="NCBI Taxonomy" id="1507512"/>
    <lineage>
        <taxon>Bacteria</taxon>
        <taxon>Bacillati</taxon>
        <taxon>Bacillota</taxon>
        <taxon>Clostridia</taxon>
        <taxon>Peptostreptococcales</taxon>
        <taxon>Peptostreptococcaceae</taxon>
        <taxon>Romboutsia</taxon>
    </lineage>
</organism>
<dbReference type="AlphaFoldDB" id="A0A2P2BVV6"/>
<dbReference type="KEGG" id="rhom:FRIFI_1803"/>
<evidence type="ECO:0000313" key="2">
    <source>
        <dbReference type="Proteomes" id="UP000245695"/>
    </source>
</evidence>
<reference evidence="1 2" key="1">
    <citation type="submission" date="2014-09" db="EMBL/GenBank/DDBJ databases">
        <authorList>
            <person name="Hornung B.V."/>
        </authorList>
    </citation>
    <scope>NUCLEOTIDE SEQUENCE [LARGE SCALE GENOMIC DNA]</scope>
    <source>
        <strain evidence="1 2">FRIFI</strain>
    </source>
</reference>
<name>A0A2P2BVV6_9FIRM</name>
<gene>
    <name evidence="1" type="ORF">FRIFI_1803</name>
</gene>
<accession>A0A2P2BVV6</accession>
<evidence type="ECO:0000313" key="1">
    <source>
        <dbReference type="EMBL" id="CEI73334.1"/>
    </source>
</evidence>
<proteinExistence type="predicted"/>
<sequence>MKKDIFKAFMALSFIFISLIGASYLKEAKEVASYKYKENRSKEYEKIYQNTYGDYGFNLPLIVIDTNGKSISNKEKTVSNIQVYNSDKENNYLNDNPSLESSAMINIRGNTTKYFPKKQYSLKLVNKKGNEKDKKMLGMDKDSDWVLNGPFADKSLMRNYIAYTVGSNIMEYAPDVRFCEVFVIDDGSSTIQKKHYKGVYLLIEKIKRGEDRVDIVKTHDNTDETSFIISRDRNKEDNIVIGNYGYETHLYDYALNIEYPKKDLTPGKYNYINKYISEFERILYSDKFNDPKNGYRKYIDVDSFVDFYIINEFFLNTDAGIFSTYMYKDYNEKMKAGPIWDFNRSLGNNEVNKDSRAFEYEGFFMLQRYWFDRLMEDRAFANKVVSRYKELRKNYLSDEYLINLIDKTKNYLGTSVKRNFDKWSFELSNQSDVFGMYWNIIQKYGNGEDAFNKFLGNNKDLLEDTTGKANSYEEEINLMKNFIKNRGKWMDENIDSLSKWAS</sequence>
<dbReference type="Pfam" id="PF08757">
    <property type="entry name" value="CotH"/>
    <property type="match status" value="1"/>
</dbReference>
<dbReference type="InterPro" id="IPR014867">
    <property type="entry name" value="Spore_coat_CotH_CotH2/3/7"/>
</dbReference>
<dbReference type="EMBL" id="LN650648">
    <property type="protein sequence ID" value="CEI73334.1"/>
    <property type="molecule type" value="Genomic_DNA"/>
</dbReference>
<dbReference type="RefSeq" id="WP_242871308.1">
    <property type="nucleotide sequence ID" value="NZ_FJTZ01000012.1"/>
</dbReference>
<protein>
    <submittedName>
        <fullName evidence="1">CotH protein</fullName>
    </submittedName>
</protein>